<dbReference type="InterPro" id="IPR013538">
    <property type="entry name" value="ASHA1/2-like_C"/>
</dbReference>
<comment type="similarity">
    <text evidence="1">Belongs to the AHA1 family.</text>
</comment>
<dbReference type="Pfam" id="PF08327">
    <property type="entry name" value="AHSA1"/>
    <property type="match status" value="1"/>
</dbReference>
<evidence type="ECO:0000259" key="3">
    <source>
        <dbReference type="SMART" id="SM01000"/>
    </source>
</evidence>
<dbReference type="GO" id="GO:0006457">
    <property type="term" value="P:protein folding"/>
    <property type="evidence" value="ECO:0007669"/>
    <property type="project" value="TreeGrafter"/>
</dbReference>
<dbReference type="Pfam" id="PF09229">
    <property type="entry name" value="Aha1_N"/>
    <property type="match status" value="1"/>
</dbReference>
<dbReference type="EMBL" id="FO082271">
    <property type="protein sequence ID" value="CCO17487.1"/>
    <property type="molecule type" value="Genomic_DNA"/>
</dbReference>
<dbReference type="AlphaFoldDB" id="K8EH75"/>
<dbReference type="InterPro" id="IPR023393">
    <property type="entry name" value="START-like_dom_sf"/>
</dbReference>
<dbReference type="RefSeq" id="XP_007511366.1">
    <property type="nucleotide sequence ID" value="XM_007511304.1"/>
</dbReference>
<keyword evidence="5" id="KW-1185">Reference proteome</keyword>
<feature type="compositionally biased region" description="Polar residues" evidence="2">
    <location>
        <begin position="182"/>
        <end position="193"/>
    </location>
</feature>
<dbReference type="GO" id="GO:0001671">
    <property type="term" value="F:ATPase activator activity"/>
    <property type="evidence" value="ECO:0007669"/>
    <property type="project" value="InterPro"/>
</dbReference>
<accession>K8EH75</accession>
<evidence type="ECO:0000313" key="4">
    <source>
        <dbReference type="EMBL" id="CCO17487.1"/>
    </source>
</evidence>
<dbReference type="OrthoDB" id="567237at2759"/>
<dbReference type="GeneID" id="19014142"/>
<dbReference type="KEGG" id="bpg:Bathy08g01630"/>
<proteinExistence type="inferred from homology"/>
<dbReference type="Proteomes" id="UP000198341">
    <property type="component" value="Chromosome 8"/>
</dbReference>
<dbReference type="InterPro" id="IPR036338">
    <property type="entry name" value="Aha1"/>
</dbReference>
<feature type="region of interest" description="Disordered" evidence="2">
    <location>
        <begin position="126"/>
        <end position="146"/>
    </location>
</feature>
<evidence type="ECO:0000256" key="1">
    <source>
        <dbReference type="ARBA" id="ARBA00006817"/>
    </source>
</evidence>
<dbReference type="SUPFAM" id="SSF55961">
    <property type="entry name" value="Bet v1-like"/>
    <property type="match status" value="1"/>
</dbReference>
<gene>
    <name evidence="4" type="ORF">Bathy08g01630</name>
</gene>
<dbReference type="PANTHER" id="PTHR13009:SF22">
    <property type="entry name" value="LD43819P"/>
    <property type="match status" value="1"/>
</dbReference>
<dbReference type="GO" id="GO:0051087">
    <property type="term" value="F:protein-folding chaperone binding"/>
    <property type="evidence" value="ECO:0007669"/>
    <property type="project" value="InterPro"/>
</dbReference>
<feature type="domain" description="Activator of Hsp90 ATPase AHSA1-like N-terminal" evidence="3">
    <location>
        <begin position="29"/>
        <end position="172"/>
    </location>
</feature>
<dbReference type="Gene3D" id="3.30.530.20">
    <property type="match status" value="1"/>
</dbReference>
<dbReference type="SMART" id="SM01000">
    <property type="entry name" value="Aha1_N"/>
    <property type="match status" value="1"/>
</dbReference>
<reference evidence="4 5" key="1">
    <citation type="submission" date="2011-10" db="EMBL/GenBank/DDBJ databases">
        <authorList>
            <person name="Genoscope - CEA"/>
        </authorList>
    </citation>
    <scope>NUCLEOTIDE SEQUENCE [LARGE SCALE GENOMIC DNA]</scope>
    <source>
        <strain evidence="4 5">RCC 1105</strain>
    </source>
</reference>
<dbReference type="PANTHER" id="PTHR13009">
    <property type="entry name" value="HEAT SHOCK PROTEIN 90 HSP90 CO-CHAPERONE AHA-1"/>
    <property type="match status" value="1"/>
</dbReference>
<evidence type="ECO:0000313" key="5">
    <source>
        <dbReference type="Proteomes" id="UP000198341"/>
    </source>
</evidence>
<sequence>MAKLGEGDQRWIVEERKDGANVHGWHWVEKDCKEWTRVFFESEFVCGCGDDLGDDDGEKQSSFLDDDDDANGVRFVKPLRITGEAYLNQRKGKIIPGYELELSIDYELEGERVGTMVLPYVSDENRGEDTEVKFSPKDESEKAKKAKRWIEEKSGKEKVREVVKKWEEEMARGTPALAAKTSGENGSDSANSDRATEEAAAKQKPKQTTAKGKTEHEYKSAPLSTKYHTIKIKEKFLCRATDVCEALLDPRRVMHFTRTKCTGQKGVGKFEMFDGSVRGETITFIDGERIVQKWRFNSWVPDHYSTVTMVLKEPEPGNCILELTQTDVPEADAHGNENVVEVTENGWKNLIFARIRNAFGYGANL</sequence>
<dbReference type="GO" id="GO:0005829">
    <property type="term" value="C:cytosol"/>
    <property type="evidence" value="ECO:0007669"/>
    <property type="project" value="TreeGrafter"/>
</dbReference>
<dbReference type="CDD" id="cd08892">
    <property type="entry name" value="SRPBCC_Aha1"/>
    <property type="match status" value="1"/>
</dbReference>
<evidence type="ECO:0000256" key="2">
    <source>
        <dbReference type="SAM" id="MobiDB-lite"/>
    </source>
</evidence>
<dbReference type="InterPro" id="IPR015310">
    <property type="entry name" value="AHSA1-like_N"/>
</dbReference>
<dbReference type="Gene3D" id="3.15.10.20">
    <property type="entry name" value="Activator of Hsp90 ATPase Aha1, N-terminal domain"/>
    <property type="match status" value="1"/>
</dbReference>
<protein>
    <recommendedName>
        <fullName evidence="3">Activator of Hsp90 ATPase AHSA1-like N-terminal domain-containing protein</fullName>
    </recommendedName>
</protein>
<dbReference type="eggNOG" id="KOG2936">
    <property type="taxonomic scope" value="Eukaryota"/>
</dbReference>
<organism evidence="4 5">
    <name type="scientific">Bathycoccus prasinos</name>
    <dbReference type="NCBI Taxonomy" id="41875"/>
    <lineage>
        <taxon>Eukaryota</taxon>
        <taxon>Viridiplantae</taxon>
        <taxon>Chlorophyta</taxon>
        <taxon>Mamiellophyceae</taxon>
        <taxon>Mamiellales</taxon>
        <taxon>Bathycoccaceae</taxon>
        <taxon>Bathycoccus</taxon>
    </lineage>
</organism>
<feature type="region of interest" description="Disordered" evidence="2">
    <location>
        <begin position="173"/>
        <end position="218"/>
    </location>
</feature>
<dbReference type="SUPFAM" id="SSF103111">
    <property type="entry name" value="Activator of Hsp90 ATPase, Aha1"/>
    <property type="match status" value="1"/>
</dbReference>
<dbReference type="STRING" id="41875.K8EH75"/>
<name>K8EH75_9CHLO</name>